<dbReference type="EMBL" id="JABANM010032774">
    <property type="protein sequence ID" value="KAF4702360.1"/>
    <property type="molecule type" value="Genomic_DNA"/>
</dbReference>
<comment type="caution">
    <text evidence="2">The sequence shown here is derived from an EMBL/GenBank/DDBJ whole genome shotgun (WGS) entry which is preliminary data.</text>
</comment>
<reference evidence="2 3" key="1">
    <citation type="submission" date="2020-04" db="EMBL/GenBank/DDBJ databases">
        <title>Perkinsus olseni comparative genomics.</title>
        <authorList>
            <person name="Bogema D.R."/>
        </authorList>
    </citation>
    <scope>NUCLEOTIDE SEQUENCE [LARGE SCALE GENOMIC DNA]</scope>
    <source>
        <strain evidence="2">ATCC PRA-205</strain>
    </source>
</reference>
<accession>A0A7J6Q434</accession>
<sequence length="115" mass="12892">MQPEVLTYFAVGSDPTTELGMNEDMRTRKDVPGPSMAGDSPSLVVASTSFTPFPIWIMFRCRQCVEDPFGAIFGTAGEHRRRQRHGGRRGTTRTLEESTDGYRPRQGVELDDLVR</sequence>
<organism evidence="2 3">
    <name type="scientific">Perkinsus olseni</name>
    <name type="common">Perkinsus atlanticus</name>
    <dbReference type="NCBI Taxonomy" id="32597"/>
    <lineage>
        <taxon>Eukaryota</taxon>
        <taxon>Sar</taxon>
        <taxon>Alveolata</taxon>
        <taxon>Perkinsozoa</taxon>
        <taxon>Perkinsea</taxon>
        <taxon>Perkinsida</taxon>
        <taxon>Perkinsidae</taxon>
        <taxon>Perkinsus</taxon>
    </lineage>
</organism>
<feature type="region of interest" description="Disordered" evidence="1">
    <location>
        <begin position="73"/>
        <end position="115"/>
    </location>
</feature>
<evidence type="ECO:0000313" key="3">
    <source>
        <dbReference type="Proteomes" id="UP000574390"/>
    </source>
</evidence>
<feature type="compositionally biased region" description="Basic and acidic residues" evidence="1">
    <location>
        <begin position="94"/>
        <end position="115"/>
    </location>
</feature>
<dbReference type="AlphaFoldDB" id="A0A7J6Q434"/>
<feature type="compositionally biased region" description="Basic residues" evidence="1">
    <location>
        <begin position="79"/>
        <end position="91"/>
    </location>
</feature>
<protein>
    <submittedName>
        <fullName evidence="2">Uncharacterized protein</fullName>
    </submittedName>
</protein>
<evidence type="ECO:0000313" key="2">
    <source>
        <dbReference type="EMBL" id="KAF4702360.1"/>
    </source>
</evidence>
<dbReference type="Proteomes" id="UP000574390">
    <property type="component" value="Unassembled WGS sequence"/>
</dbReference>
<name>A0A7J6Q434_PEROL</name>
<gene>
    <name evidence="2" type="ORF">FOZ62_022161</name>
</gene>
<proteinExistence type="predicted"/>
<evidence type="ECO:0000256" key="1">
    <source>
        <dbReference type="SAM" id="MobiDB-lite"/>
    </source>
</evidence>
<feature type="region of interest" description="Disordered" evidence="1">
    <location>
        <begin position="16"/>
        <end position="38"/>
    </location>
</feature>